<dbReference type="RefSeq" id="WP_012956026.1">
    <property type="nucleotide sequence ID" value="NC_013790.1"/>
</dbReference>
<accession>D3E3G6</accession>
<dbReference type="OrthoDB" id="381124at2157"/>
<name>D3E3G6_METRM</name>
<evidence type="ECO:0000256" key="1">
    <source>
        <dbReference type="SAM" id="MobiDB-lite"/>
    </source>
</evidence>
<dbReference type="InterPro" id="IPR009839">
    <property type="entry name" value="SseB_N"/>
</dbReference>
<dbReference type="Pfam" id="PF07179">
    <property type="entry name" value="SseB"/>
    <property type="match status" value="1"/>
</dbReference>
<dbReference type="Proteomes" id="UP000008680">
    <property type="component" value="Chromosome"/>
</dbReference>
<keyword evidence="4" id="KW-1185">Reference proteome</keyword>
<reference evidence="3 4" key="1">
    <citation type="journal article" date="2010" name="PLoS ONE">
        <title>The genome sequence of the rumen methanogen Methanobrevibacter ruminantium reveals new possibilities for controlling ruminant methane emissions.</title>
        <authorList>
            <person name="Leahy S.C."/>
            <person name="Kelly W.J."/>
            <person name="Altermann E."/>
            <person name="Ronimus R.S."/>
            <person name="Yeoman C.J."/>
            <person name="Pacheco D.M."/>
            <person name="Li D."/>
            <person name="Kong Z."/>
            <person name="McTavish S."/>
            <person name="Sang C."/>
            <person name="Lambie S.C."/>
            <person name="Janssen P.H."/>
            <person name="Dey D."/>
            <person name="Attwood G.T."/>
        </authorList>
    </citation>
    <scope>NUCLEOTIDE SEQUENCE [LARGE SCALE GENOMIC DNA]</scope>
    <source>
        <strain evidence="4">ATCC 35063 / DSM 1093 / JCM 13430 / OCM 146 / M1</strain>
    </source>
</reference>
<proteinExistence type="predicted"/>
<dbReference type="EMBL" id="CP001719">
    <property type="protein sequence ID" value="ADC47077.1"/>
    <property type="molecule type" value="Genomic_DNA"/>
</dbReference>
<dbReference type="AlphaFoldDB" id="D3E3G6"/>
<dbReference type="KEGG" id="mru:mru_1227"/>
<dbReference type="PATRIC" id="fig|634498.28.peg.1230"/>
<organism evidence="3 4">
    <name type="scientific">Methanobrevibacter ruminantium (strain ATCC 35063 / DSM 1093 / JCM 13430 / OCM 146 / M1)</name>
    <name type="common">Methanobacterium ruminantium</name>
    <dbReference type="NCBI Taxonomy" id="634498"/>
    <lineage>
        <taxon>Archaea</taxon>
        <taxon>Methanobacteriati</taxon>
        <taxon>Methanobacteriota</taxon>
        <taxon>Methanomada group</taxon>
        <taxon>Methanobacteria</taxon>
        <taxon>Methanobacteriales</taxon>
        <taxon>Methanobacteriaceae</taxon>
        <taxon>Methanobrevibacter</taxon>
    </lineage>
</organism>
<gene>
    <name evidence="3" type="ordered locus">mru_1227</name>
</gene>
<dbReference type="GeneID" id="8770878"/>
<protein>
    <recommendedName>
        <fullName evidence="2">SseB protein N-terminal domain-containing protein</fullName>
    </recommendedName>
</protein>
<dbReference type="eggNOG" id="arCOG12039">
    <property type="taxonomic scope" value="Archaea"/>
</dbReference>
<evidence type="ECO:0000313" key="3">
    <source>
        <dbReference type="EMBL" id="ADC47077.1"/>
    </source>
</evidence>
<feature type="domain" description="SseB protein N-terminal" evidence="2">
    <location>
        <begin position="14"/>
        <end position="135"/>
    </location>
</feature>
<sequence>MDEKIENPELKAIMAIDPEEMDEDQLNKFVEAFMEATLIVPAEMETDIDIEGMSDEEIALNEEIEITIIKLEDDEGHEFIPAYTDDEEVEKLDFDVYGLIFKTEDLANLLYESEDELEAVVLNPFTEYSAEIPLDSLFELFDLEECDDPNCDNPHHHHHDHEHNHEHHHDHEHEH</sequence>
<dbReference type="HOGENOM" id="CLU_1529253_0_0_2"/>
<evidence type="ECO:0000313" key="4">
    <source>
        <dbReference type="Proteomes" id="UP000008680"/>
    </source>
</evidence>
<feature type="compositionally biased region" description="Basic and acidic residues" evidence="1">
    <location>
        <begin position="161"/>
        <end position="175"/>
    </location>
</feature>
<evidence type="ECO:0000259" key="2">
    <source>
        <dbReference type="Pfam" id="PF07179"/>
    </source>
</evidence>
<feature type="region of interest" description="Disordered" evidence="1">
    <location>
        <begin position="154"/>
        <end position="175"/>
    </location>
</feature>